<reference evidence="3 4" key="1">
    <citation type="submission" date="2020-08" db="EMBL/GenBank/DDBJ databases">
        <title>Sequencing the genomes of 1000 actinobacteria strains.</title>
        <authorList>
            <person name="Klenk H.-P."/>
        </authorList>
    </citation>
    <scope>NUCLEOTIDE SEQUENCE [LARGE SCALE GENOMIC DNA]</scope>
    <source>
        <strain evidence="3 4">DSM 105784</strain>
    </source>
</reference>
<dbReference type="CDD" id="cd00085">
    <property type="entry name" value="HNHc"/>
    <property type="match status" value="1"/>
</dbReference>
<evidence type="ECO:0000313" key="3">
    <source>
        <dbReference type="EMBL" id="MBB5841741.1"/>
    </source>
</evidence>
<dbReference type="AlphaFoldDB" id="A0A841AJ66"/>
<keyword evidence="4" id="KW-1185">Reference proteome</keyword>
<dbReference type="RefSeq" id="WP_184232574.1">
    <property type="nucleotide sequence ID" value="NZ_JACHMJ010000001.1"/>
</dbReference>
<dbReference type="EMBL" id="JACHMJ010000001">
    <property type="protein sequence ID" value="MBB5841741.1"/>
    <property type="molecule type" value="Genomic_DNA"/>
</dbReference>
<evidence type="ECO:0000313" key="4">
    <source>
        <dbReference type="Proteomes" id="UP000536685"/>
    </source>
</evidence>
<sequence length="476" mass="51366">MTDLLPITPPPPPDPFRPLGTLGQILNAVEEADRLARAATAIRAGLIDDARMFAELLVGLDPEVTERDGWTPDVRGRRELVFDLAARLRIPERSAENLVGESKVLVWSLASTLGYLREGYIEYGHAKVIIEVCGGLKDEVQRGFEIELLGHAIELTVPKFKALARRLREALDPHTADKRHRDAVEERRVYLDPQEDGMSLLSVLTTAEKAAAAHDRITRIALALGAVEAAAEGAAGDGVGATDAAEPDTRTLAQKRADVFADLLIDGDLCETGEPAAHGIRPNVLVTVPVLTLVGAEEIPGTLEGYGPIAPETARDLAARAPSFARILTDPVSSAILDFDRSKYAVPADLRTIIRLQNETCTAPGCTRPASQCDYDHTVAWQDGGTTCLSNLSPLCRTHHNLKHHTRVQLRNLGNGQMEWTTPTGHVAVTRPTTELGAGMLKRGSPRGAEKTEPPPPEALPEPPPSEQSPPQPFDS</sequence>
<protein>
    <recommendedName>
        <fullName evidence="2">HNH nuclease domain-containing protein</fullName>
    </recommendedName>
</protein>
<dbReference type="InterPro" id="IPR003870">
    <property type="entry name" value="DUF222"/>
</dbReference>
<evidence type="ECO:0000259" key="2">
    <source>
        <dbReference type="SMART" id="SM00507"/>
    </source>
</evidence>
<dbReference type="InterPro" id="IPR003615">
    <property type="entry name" value="HNH_nuc"/>
</dbReference>
<dbReference type="Proteomes" id="UP000536685">
    <property type="component" value="Unassembled WGS sequence"/>
</dbReference>
<feature type="domain" description="HNH nuclease" evidence="2">
    <location>
        <begin position="349"/>
        <end position="401"/>
    </location>
</feature>
<organism evidence="3 4">
    <name type="scientific">Conyzicola lurida</name>
    <dbReference type="NCBI Taxonomy" id="1172621"/>
    <lineage>
        <taxon>Bacteria</taxon>
        <taxon>Bacillati</taxon>
        <taxon>Actinomycetota</taxon>
        <taxon>Actinomycetes</taxon>
        <taxon>Micrococcales</taxon>
        <taxon>Microbacteriaceae</taxon>
        <taxon>Conyzicola</taxon>
    </lineage>
</organism>
<dbReference type="Pfam" id="PF02720">
    <property type="entry name" value="DUF222"/>
    <property type="match status" value="1"/>
</dbReference>
<gene>
    <name evidence="3" type="ORF">HD599_000064</name>
</gene>
<name>A0A841AJ66_9MICO</name>
<dbReference type="Gene3D" id="1.10.30.50">
    <property type="match status" value="1"/>
</dbReference>
<feature type="region of interest" description="Disordered" evidence="1">
    <location>
        <begin position="430"/>
        <end position="476"/>
    </location>
</feature>
<proteinExistence type="predicted"/>
<feature type="compositionally biased region" description="Pro residues" evidence="1">
    <location>
        <begin position="454"/>
        <end position="476"/>
    </location>
</feature>
<dbReference type="SMART" id="SM00507">
    <property type="entry name" value="HNHc"/>
    <property type="match status" value="1"/>
</dbReference>
<evidence type="ECO:0000256" key="1">
    <source>
        <dbReference type="SAM" id="MobiDB-lite"/>
    </source>
</evidence>
<accession>A0A841AJ66</accession>
<comment type="caution">
    <text evidence="3">The sequence shown here is derived from an EMBL/GenBank/DDBJ whole genome shotgun (WGS) entry which is preliminary data.</text>
</comment>